<dbReference type="AlphaFoldDB" id="A0A4Z1GL12"/>
<dbReference type="EMBL" id="PQXK01000110">
    <property type="protein sequence ID" value="TGO36948.1"/>
    <property type="molecule type" value="Genomic_DNA"/>
</dbReference>
<feature type="region of interest" description="Disordered" evidence="1">
    <location>
        <begin position="1"/>
        <end position="69"/>
    </location>
</feature>
<dbReference type="Proteomes" id="UP000297814">
    <property type="component" value="Unassembled WGS sequence"/>
</dbReference>
<organism evidence="2 3">
    <name type="scientific">Botrytis hyacinthi</name>
    <dbReference type="NCBI Taxonomy" id="278943"/>
    <lineage>
        <taxon>Eukaryota</taxon>
        <taxon>Fungi</taxon>
        <taxon>Dikarya</taxon>
        <taxon>Ascomycota</taxon>
        <taxon>Pezizomycotina</taxon>
        <taxon>Leotiomycetes</taxon>
        <taxon>Helotiales</taxon>
        <taxon>Sclerotiniaceae</taxon>
        <taxon>Botrytis</taxon>
    </lineage>
</organism>
<sequence>MSKRPRPKDEVRHRGRDETPRSHDRGPGRSSRGNPRREAPQGSPYTIQARSSGGGHHSEASESVSRSEPFMPSVSMASMSMLCSEFTPGVAPTTDTSMRDREHCGNCGEYREAPILPQWWKSEHFTDHPECLEAYQSGTCQLERTDAQIETENGADVAFRGPIKWVPPTNTKKPAQDCAPQTISTSAWSQGASQPSTQLRIVNPAYSNLQSNNPSIVYNQSAGYATPIGQTGNTGYAPSSYARQPAPHYSSNIGYIAPSYIIPPPVPSYPSNAASTSYTAPPERIPTGFSPPGQAPATGYPPPPAHYTSSNISYNTQQQTTHQPATNNPPQGEQYASATSGPQQGSSHRVSSHRHSSGHSHSHGHGHGNSGRAKYSKK</sequence>
<feature type="region of interest" description="Disordered" evidence="1">
    <location>
        <begin position="270"/>
        <end position="378"/>
    </location>
</feature>
<gene>
    <name evidence="2" type="ORF">BHYA_0110g00130</name>
</gene>
<feature type="compositionally biased region" description="Basic residues" evidence="1">
    <location>
        <begin position="350"/>
        <end position="366"/>
    </location>
</feature>
<feature type="compositionally biased region" description="Polar residues" evidence="1">
    <location>
        <begin position="307"/>
        <end position="344"/>
    </location>
</feature>
<comment type="caution">
    <text evidence="2">The sequence shown here is derived from an EMBL/GenBank/DDBJ whole genome shotgun (WGS) entry which is preliminary data.</text>
</comment>
<proteinExistence type="predicted"/>
<name>A0A4Z1GL12_9HELO</name>
<evidence type="ECO:0000313" key="3">
    <source>
        <dbReference type="Proteomes" id="UP000297814"/>
    </source>
</evidence>
<protein>
    <submittedName>
        <fullName evidence="2">Uncharacterized protein</fullName>
    </submittedName>
</protein>
<feature type="compositionally biased region" description="Basic and acidic residues" evidence="1">
    <location>
        <begin position="7"/>
        <end position="27"/>
    </location>
</feature>
<keyword evidence="3" id="KW-1185">Reference proteome</keyword>
<evidence type="ECO:0000313" key="2">
    <source>
        <dbReference type="EMBL" id="TGO36948.1"/>
    </source>
</evidence>
<evidence type="ECO:0000256" key="1">
    <source>
        <dbReference type="SAM" id="MobiDB-lite"/>
    </source>
</evidence>
<reference evidence="2 3" key="1">
    <citation type="submission" date="2017-12" db="EMBL/GenBank/DDBJ databases">
        <title>Comparative genomics of Botrytis spp.</title>
        <authorList>
            <person name="Valero-Jimenez C.A."/>
            <person name="Tapia P."/>
            <person name="Veloso J."/>
            <person name="Silva-Moreno E."/>
            <person name="Staats M."/>
            <person name="Valdes J.H."/>
            <person name="Van Kan J.A.L."/>
        </authorList>
    </citation>
    <scope>NUCLEOTIDE SEQUENCE [LARGE SCALE GENOMIC DNA]</scope>
    <source>
        <strain evidence="2 3">Bh0001</strain>
    </source>
</reference>
<accession>A0A4Z1GL12</accession>